<feature type="transmembrane region" description="Helical" evidence="13">
    <location>
        <begin position="84"/>
        <end position="108"/>
    </location>
</feature>
<evidence type="ECO:0000313" key="15">
    <source>
        <dbReference type="EMBL" id="CAH1169128.1"/>
    </source>
</evidence>
<evidence type="ECO:0000256" key="2">
    <source>
        <dbReference type="ARBA" id="ARBA00009849"/>
    </source>
</evidence>
<dbReference type="InterPro" id="IPR006990">
    <property type="entry name" value="Tweety"/>
</dbReference>
<evidence type="ECO:0000256" key="7">
    <source>
        <dbReference type="ARBA" id="ARBA00023065"/>
    </source>
</evidence>
<sequence length="561" mass="62256">MGMGDRPDDAYSYPLIARFLHSLPHVNVTFQYVNSSFEPNNPVYLESLGILGSIPAIWLILTLFVLLIYLLTRCCDRKPRASKSIAALKVILAVVSVLCCAGIGLGLYGNDDLHNGVVQTLTEAEQVDIHISKIRNQTEDIERQLRVQAERQIKEISNVFQVHHKDKQLMGEVDGYFSRIISNRNATANAARDIRQPLVGVSLSSTIVLGHKVEAARWPFTMAVLSILLILCVILLVGVARHNRCALIAFSVCGLLAVIASYIMASIYLASSVALGDLCMAPDKFIEDQASTELSKEILRYYTNCERARANPFTQRLREGKTLIDNMHSNLSALIKPAEKLYPNKGLDTKFSSLKNDIIAAEKYINLLTTSVDCRTLHRHYSKGAQALCSVGLTGLTLMLISSVLAGFLLTILVWVDSHTWIYIRKKKDYQQVTEHDSYLPPPQASQAIAARTLQRSQGSSYPPDTPPPSYTSALLHNRTLHVNANATAPSLEHEAEFLLDGCDMRPSEHYRNSANMSHLRGHTLGRLPSHHHEPALPGPNNGKYATLSKQCKTLESSDFY</sequence>
<evidence type="ECO:0000313" key="16">
    <source>
        <dbReference type="Proteomes" id="UP001153712"/>
    </source>
</evidence>
<name>A0A9P0GW44_PHYSR</name>
<comment type="subcellular location">
    <subcellularLocation>
        <location evidence="1 13">Cell membrane</location>
        <topology evidence="1 13">Multi-pass membrane protein</topology>
    </subcellularLocation>
</comment>
<evidence type="ECO:0000256" key="6">
    <source>
        <dbReference type="ARBA" id="ARBA00022989"/>
    </source>
</evidence>
<comment type="similarity">
    <text evidence="2 13">Belongs to the tweety family.</text>
</comment>
<protein>
    <recommendedName>
        <fullName evidence="13">Protein tweety homolog</fullName>
    </recommendedName>
</protein>
<keyword evidence="16" id="KW-1185">Reference proteome</keyword>
<keyword evidence="5 13" id="KW-0812">Transmembrane</keyword>
<dbReference type="AlphaFoldDB" id="A0A9P0GW44"/>
<evidence type="ECO:0000256" key="3">
    <source>
        <dbReference type="ARBA" id="ARBA00022448"/>
    </source>
</evidence>
<evidence type="ECO:0000256" key="9">
    <source>
        <dbReference type="ARBA" id="ARBA00023173"/>
    </source>
</evidence>
<feature type="region of interest" description="Disordered" evidence="14">
    <location>
        <begin position="453"/>
        <end position="472"/>
    </location>
</feature>
<keyword evidence="4" id="KW-1003">Cell membrane</keyword>
<dbReference type="OrthoDB" id="187568at2759"/>
<evidence type="ECO:0000256" key="5">
    <source>
        <dbReference type="ARBA" id="ARBA00022692"/>
    </source>
</evidence>
<dbReference type="Pfam" id="PF04906">
    <property type="entry name" value="Tweety"/>
    <property type="match status" value="1"/>
</dbReference>
<dbReference type="PANTHER" id="PTHR12424">
    <property type="entry name" value="TWEETY-RELATED"/>
    <property type="match status" value="1"/>
</dbReference>
<dbReference type="GO" id="GO:0005886">
    <property type="term" value="C:plasma membrane"/>
    <property type="evidence" value="ECO:0007669"/>
    <property type="project" value="UniProtKB-SubCell"/>
</dbReference>
<keyword evidence="9 13" id="KW-0869">Chloride channel</keyword>
<dbReference type="CDD" id="cd07912">
    <property type="entry name" value="Tweety_N"/>
    <property type="match status" value="1"/>
</dbReference>
<feature type="transmembrane region" description="Helical" evidence="13">
    <location>
        <begin position="247"/>
        <end position="270"/>
    </location>
</feature>
<gene>
    <name evidence="15" type="ORF">PHYEVI_LOCUS5698</name>
</gene>
<evidence type="ECO:0000256" key="12">
    <source>
        <dbReference type="ARBA" id="ARBA00023303"/>
    </source>
</evidence>
<organism evidence="15 16">
    <name type="scientific">Phyllotreta striolata</name>
    <name type="common">Striped flea beetle</name>
    <name type="synonym">Crioceris striolata</name>
    <dbReference type="NCBI Taxonomy" id="444603"/>
    <lineage>
        <taxon>Eukaryota</taxon>
        <taxon>Metazoa</taxon>
        <taxon>Ecdysozoa</taxon>
        <taxon>Arthropoda</taxon>
        <taxon>Hexapoda</taxon>
        <taxon>Insecta</taxon>
        <taxon>Pterygota</taxon>
        <taxon>Neoptera</taxon>
        <taxon>Endopterygota</taxon>
        <taxon>Coleoptera</taxon>
        <taxon>Polyphaga</taxon>
        <taxon>Cucujiformia</taxon>
        <taxon>Chrysomeloidea</taxon>
        <taxon>Chrysomelidae</taxon>
        <taxon>Galerucinae</taxon>
        <taxon>Alticini</taxon>
        <taxon>Phyllotreta</taxon>
    </lineage>
</organism>
<evidence type="ECO:0000256" key="10">
    <source>
        <dbReference type="ARBA" id="ARBA00023180"/>
    </source>
</evidence>
<evidence type="ECO:0000256" key="8">
    <source>
        <dbReference type="ARBA" id="ARBA00023136"/>
    </source>
</evidence>
<reference evidence="15" key="1">
    <citation type="submission" date="2022-01" db="EMBL/GenBank/DDBJ databases">
        <authorList>
            <person name="King R."/>
        </authorList>
    </citation>
    <scope>NUCLEOTIDE SEQUENCE</scope>
</reference>
<evidence type="ECO:0000256" key="4">
    <source>
        <dbReference type="ARBA" id="ARBA00022475"/>
    </source>
</evidence>
<feature type="transmembrane region" description="Helical" evidence="13">
    <location>
        <begin position="48"/>
        <end position="72"/>
    </location>
</feature>
<dbReference type="GO" id="GO:0072320">
    <property type="term" value="F:volume-sensitive chloride channel activity"/>
    <property type="evidence" value="ECO:0007669"/>
    <property type="project" value="TreeGrafter"/>
</dbReference>
<dbReference type="Proteomes" id="UP001153712">
    <property type="component" value="Chromosome 2"/>
</dbReference>
<evidence type="ECO:0000256" key="1">
    <source>
        <dbReference type="ARBA" id="ARBA00004651"/>
    </source>
</evidence>
<keyword evidence="11 13" id="KW-0868">Chloride</keyword>
<evidence type="ECO:0000256" key="11">
    <source>
        <dbReference type="ARBA" id="ARBA00023214"/>
    </source>
</evidence>
<feature type="region of interest" description="Disordered" evidence="14">
    <location>
        <begin position="521"/>
        <end position="545"/>
    </location>
</feature>
<keyword evidence="7 13" id="KW-0406">Ion transport</keyword>
<keyword evidence="8 13" id="KW-0472">Membrane</keyword>
<accession>A0A9P0GW44</accession>
<dbReference type="GO" id="GO:0034707">
    <property type="term" value="C:chloride channel complex"/>
    <property type="evidence" value="ECO:0007669"/>
    <property type="project" value="UniProtKB-UniRule"/>
</dbReference>
<dbReference type="EMBL" id="OU900095">
    <property type="protein sequence ID" value="CAH1169128.1"/>
    <property type="molecule type" value="Genomic_DNA"/>
</dbReference>
<evidence type="ECO:0000256" key="13">
    <source>
        <dbReference type="RuleBase" id="RU361114"/>
    </source>
</evidence>
<dbReference type="GO" id="GO:0005229">
    <property type="term" value="F:intracellularly calcium-gated chloride channel activity"/>
    <property type="evidence" value="ECO:0007669"/>
    <property type="project" value="TreeGrafter"/>
</dbReference>
<comment type="function">
    <text evidence="13">Probable chloride channel.</text>
</comment>
<keyword evidence="3 13" id="KW-0813">Transport</keyword>
<feature type="transmembrane region" description="Helical" evidence="13">
    <location>
        <begin position="396"/>
        <end position="416"/>
    </location>
</feature>
<evidence type="ECO:0000256" key="14">
    <source>
        <dbReference type="SAM" id="MobiDB-lite"/>
    </source>
</evidence>
<dbReference type="PANTHER" id="PTHR12424:SF8">
    <property type="entry name" value="PROTEIN TWEETY"/>
    <property type="match status" value="1"/>
</dbReference>
<feature type="transmembrane region" description="Helical" evidence="13">
    <location>
        <begin position="218"/>
        <end position="240"/>
    </location>
</feature>
<proteinExistence type="inferred from homology"/>
<keyword evidence="12 13" id="KW-0407">Ion channel</keyword>
<keyword evidence="6 13" id="KW-1133">Transmembrane helix</keyword>
<keyword evidence="10" id="KW-0325">Glycoprotein</keyword>